<gene>
    <name evidence="2" type="ORF">GCM10011415_08420</name>
</gene>
<feature type="domain" description="DUF7742" evidence="1">
    <location>
        <begin position="2"/>
        <end position="88"/>
    </location>
</feature>
<reference evidence="2" key="1">
    <citation type="journal article" date="2014" name="Int. J. Syst. Evol. Microbiol.">
        <title>Complete genome sequence of Corynebacterium casei LMG S-19264T (=DSM 44701T), isolated from a smear-ripened cheese.</title>
        <authorList>
            <consortium name="US DOE Joint Genome Institute (JGI-PGF)"/>
            <person name="Walter F."/>
            <person name="Albersmeier A."/>
            <person name="Kalinowski J."/>
            <person name="Ruckert C."/>
        </authorList>
    </citation>
    <scope>NUCLEOTIDE SEQUENCE</scope>
    <source>
        <strain evidence="2">CGMCC 1.15762</strain>
    </source>
</reference>
<proteinExistence type="predicted"/>
<keyword evidence="3" id="KW-1185">Reference proteome</keyword>
<accession>A0A8J3EEI5</accession>
<evidence type="ECO:0000259" key="1">
    <source>
        <dbReference type="Pfam" id="PF24891"/>
    </source>
</evidence>
<dbReference type="AlphaFoldDB" id="A0A8J3EEI5"/>
<evidence type="ECO:0000313" key="3">
    <source>
        <dbReference type="Proteomes" id="UP000617145"/>
    </source>
</evidence>
<name>A0A8J3EEI5_9RHOB</name>
<dbReference type="RefSeq" id="WP_188788939.1">
    <property type="nucleotide sequence ID" value="NZ_BMJV01000001.1"/>
</dbReference>
<dbReference type="EMBL" id="BMJV01000001">
    <property type="protein sequence ID" value="GGG64206.1"/>
    <property type="molecule type" value="Genomic_DNA"/>
</dbReference>
<protein>
    <recommendedName>
        <fullName evidence="1">DUF7742 domain-containing protein</fullName>
    </recommendedName>
</protein>
<organism evidence="2 3">
    <name type="scientific">Salipiger pallidus</name>
    <dbReference type="NCBI Taxonomy" id="1775170"/>
    <lineage>
        <taxon>Bacteria</taxon>
        <taxon>Pseudomonadati</taxon>
        <taxon>Pseudomonadota</taxon>
        <taxon>Alphaproteobacteria</taxon>
        <taxon>Rhodobacterales</taxon>
        <taxon>Roseobacteraceae</taxon>
        <taxon>Salipiger</taxon>
    </lineage>
</organism>
<dbReference type="Pfam" id="PF24891">
    <property type="entry name" value="DUF7742"/>
    <property type="match status" value="1"/>
</dbReference>
<dbReference type="Proteomes" id="UP000617145">
    <property type="component" value="Unassembled WGS sequence"/>
</dbReference>
<evidence type="ECO:0000313" key="2">
    <source>
        <dbReference type="EMBL" id="GGG64206.1"/>
    </source>
</evidence>
<reference evidence="2" key="2">
    <citation type="submission" date="2020-09" db="EMBL/GenBank/DDBJ databases">
        <authorList>
            <person name="Sun Q."/>
            <person name="Zhou Y."/>
        </authorList>
    </citation>
    <scope>NUCLEOTIDE SEQUENCE</scope>
    <source>
        <strain evidence="2">CGMCC 1.15762</strain>
    </source>
</reference>
<comment type="caution">
    <text evidence="2">The sequence shown here is derived from an EMBL/GenBank/DDBJ whole genome shotgun (WGS) entry which is preliminary data.</text>
</comment>
<sequence length="111" mass="12241">MRPVLPGDVSAAACALLLERSGQRWQVARKMVCEADAADRYRRRIGRTHPQWGNGTLRSAALARGTGPERRLDDPEYIDCLILVLEALRRRAGHLRDGLDGVRVLNTPGAA</sequence>
<dbReference type="InterPro" id="IPR056644">
    <property type="entry name" value="DUF7742"/>
</dbReference>